<evidence type="ECO:0000256" key="9">
    <source>
        <dbReference type="SAM" id="MobiDB-lite"/>
    </source>
</evidence>
<feature type="domain" description="FAD-binding FR-type" evidence="10">
    <location>
        <begin position="99"/>
        <end position="209"/>
    </location>
</feature>
<dbReference type="Proteomes" id="UP000803884">
    <property type="component" value="Unassembled WGS sequence"/>
</dbReference>
<comment type="subcellular location">
    <subcellularLocation>
        <location evidence="2">Membrane</location>
    </subcellularLocation>
</comment>
<evidence type="ECO:0000313" key="12">
    <source>
        <dbReference type="Proteomes" id="UP000803884"/>
    </source>
</evidence>
<keyword evidence="4 8" id="KW-0285">Flavoprotein</keyword>
<feature type="binding site" evidence="8">
    <location>
        <position position="156"/>
    </location>
    <ligand>
        <name>FAD</name>
        <dbReference type="ChEBI" id="CHEBI:57692"/>
    </ligand>
</feature>
<evidence type="ECO:0000256" key="3">
    <source>
        <dbReference type="ARBA" id="ARBA00006105"/>
    </source>
</evidence>
<evidence type="ECO:0000256" key="8">
    <source>
        <dbReference type="PIRSR" id="PIRSR601834-1"/>
    </source>
</evidence>
<dbReference type="GeneID" id="96004513"/>
<reference evidence="11 12" key="1">
    <citation type="journal article" date="2020" name="Microbiol. Resour. Announc.">
        <title>Draft Genome Sequence of a Cladosporium Species Isolated from the Mesophotic Ascidian Didemnum maculosum.</title>
        <authorList>
            <person name="Gioti A."/>
            <person name="Siaperas R."/>
            <person name="Nikolaivits E."/>
            <person name="Le Goff G."/>
            <person name="Ouazzani J."/>
            <person name="Kotoulas G."/>
            <person name="Topakas E."/>
        </authorList>
    </citation>
    <scope>NUCLEOTIDE SEQUENCE [LARGE SCALE GENOMIC DNA]</scope>
    <source>
        <strain evidence="11 12">TM138-S3</strain>
    </source>
</reference>
<dbReference type="InterPro" id="IPR017938">
    <property type="entry name" value="Riboflavin_synthase-like_b-brl"/>
</dbReference>
<dbReference type="AlphaFoldDB" id="A0AB34KU38"/>
<dbReference type="CDD" id="cd06183">
    <property type="entry name" value="cyt_b5_reduct_like"/>
    <property type="match status" value="1"/>
</dbReference>
<proteinExistence type="inferred from homology"/>
<evidence type="ECO:0000259" key="10">
    <source>
        <dbReference type="PROSITE" id="PS51384"/>
    </source>
</evidence>
<organism evidence="11 12">
    <name type="scientific">Cladosporium halotolerans</name>
    <dbReference type="NCBI Taxonomy" id="1052096"/>
    <lineage>
        <taxon>Eukaryota</taxon>
        <taxon>Fungi</taxon>
        <taxon>Dikarya</taxon>
        <taxon>Ascomycota</taxon>
        <taxon>Pezizomycotina</taxon>
        <taxon>Dothideomycetes</taxon>
        <taxon>Dothideomycetidae</taxon>
        <taxon>Cladosporiales</taxon>
        <taxon>Cladosporiaceae</taxon>
        <taxon>Cladosporium</taxon>
    </lineage>
</organism>
<comment type="cofactor">
    <cofactor evidence="1 8">
        <name>FAD</name>
        <dbReference type="ChEBI" id="CHEBI:57692"/>
    </cofactor>
</comment>
<evidence type="ECO:0000256" key="4">
    <source>
        <dbReference type="ARBA" id="ARBA00022630"/>
    </source>
</evidence>
<keyword evidence="5 8" id="KW-0274">FAD</keyword>
<gene>
    <name evidence="11" type="ORF">WHR41_03069</name>
</gene>
<feature type="binding site" evidence="8">
    <location>
        <position position="185"/>
    </location>
    <ligand>
        <name>FAD</name>
        <dbReference type="ChEBI" id="CHEBI:57692"/>
    </ligand>
</feature>
<dbReference type="SUPFAM" id="SSF52343">
    <property type="entry name" value="Ferredoxin reductase-like, C-terminal NADP-linked domain"/>
    <property type="match status" value="1"/>
</dbReference>
<feature type="binding site" evidence="8">
    <location>
        <position position="158"/>
    </location>
    <ligand>
        <name>FAD</name>
        <dbReference type="ChEBI" id="CHEBI:57692"/>
    </ligand>
</feature>
<feature type="region of interest" description="Disordered" evidence="9">
    <location>
        <begin position="1"/>
        <end position="56"/>
    </location>
</feature>
<dbReference type="PANTHER" id="PTHR19370">
    <property type="entry name" value="NADH-CYTOCHROME B5 REDUCTASE"/>
    <property type="match status" value="1"/>
</dbReference>
<dbReference type="PROSITE" id="PS51384">
    <property type="entry name" value="FAD_FR"/>
    <property type="match status" value="1"/>
</dbReference>
<dbReference type="GO" id="GO:0005739">
    <property type="term" value="C:mitochondrion"/>
    <property type="evidence" value="ECO:0007669"/>
    <property type="project" value="TreeGrafter"/>
</dbReference>
<dbReference type="InterPro" id="IPR008333">
    <property type="entry name" value="Cbr1-like_FAD-bd_dom"/>
</dbReference>
<feature type="binding site" evidence="8">
    <location>
        <position position="175"/>
    </location>
    <ligand>
        <name>FAD</name>
        <dbReference type="ChEBI" id="CHEBI:57692"/>
    </ligand>
</feature>
<keyword evidence="6" id="KW-0560">Oxidoreductase</keyword>
<dbReference type="InterPro" id="IPR001834">
    <property type="entry name" value="CBR-like"/>
</dbReference>
<dbReference type="InterPro" id="IPR017927">
    <property type="entry name" value="FAD-bd_FR_type"/>
</dbReference>
<evidence type="ECO:0000256" key="5">
    <source>
        <dbReference type="ARBA" id="ARBA00022827"/>
    </source>
</evidence>
<accession>A0AB34KU38</accession>
<feature type="binding site" evidence="8">
    <location>
        <position position="184"/>
    </location>
    <ligand>
        <name>FAD</name>
        <dbReference type="ChEBI" id="CHEBI:57692"/>
    </ligand>
</feature>
<dbReference type="InterPro" id="IPR039261">
    <property type="entry name" value="FNR_nucleotide-bd"/>
</dbReference>
<dbReference type="EMBL" id="JAAQHG020000007">
    <property type="protein sequence ID" value="KAL1588360.1"/>
    <property type="molecule type" value="Genomic_DNA"/>
</dbReference>
<dbReference type="SUPFAM" id="SSF63380">
    <property type="entry name" value="Riboflavin synthase domain-like"/>
    <property type="match status" value="1"/>
</dbReference>
<evidence type="ECO:0000256" key="1">
    <source>
        <dbReference type="ARBA" id="ARBA00001974"/>
    </source>
</evidence>
<evidence type="ECO:0000256" key="7">
    <source>
        <dbReference type="ARBA" id="ARBA00023136"/>
    </source>
</evidence>
<dbReference type="GO" id="GO:0016020">
    <property type="term" value="C:membrane"/>
    <property type="evidence" value="ECO:0007669"/>
    <property type="project" value="UniProtKB-SubCell"/>
</dbReference>
<name>A0AB34KU38_9PEZI</name>
<dbReference type="GO" id="GO:0016491">
    <property type="term" value="F:oxidoreductase activity"/>
    <property type="evidence" value="ECO:0007669"/>
    <property type="project" value="UniProtKB-KW"/>
</dbReference>
<evidence type="ECO:0000256" key="6">
    <source>
        <dbReference type="ARBA" id="ARBA00023002"/>
    </source>
</evidence>
<dbReference type="PRINTS" id="PR00406">
    <property type="entry name" value="CYTB5RDTASE"/>
</dbReference>
<dbReference type="PANTHER" id="PTHR19370:SF189">
    <property type="entry name" value="CYTOCHROME C MITOCHONDRIAL IMPORT FACTOR CYC2"/>
    <property type="match status" value="1"/>
</dbReference>
<comment type="caution">
    <text evidence="11">The sequence shown here is derived from an EMBL/GenBank/DDBJ whole genome shotgun (WGS) entry which is preliminary data.</text>
</comment>
<evidence type="ECO:0000256" key="2">
    <source>
        <dbReference type="ARBA" id="ARBA00004370"/>
    </source>
</evidence>
<dbReference type="Pfam" id="PF00970">
    <property type="entry name" value="FAD_binding_6"/>
    <property type="match status" value="1"/>
</dbReference>
<keyword evidence="12" id="KW-1185">Reference proteome</keyword>
<comment type="similarity">
    <text evidence="3">Belongs to the flavoprotein pyridine nucleotide cytochrome reductase family.</text>
</comment>
<sequence length="397" mass="42635">MRPQVARAQKLASAPSRCLRPTTAPKRAFAHTARARQHQQVPHYEPPSPKDSKGNDARLSRFSKILGVSIGVAAAFGYSVYKHKKANGGAGGAASVGEDGFVKYRIAGREEVSSTCAIFTLRPIAGGKGVDLAAAEGGERAIRSVLFKQPQLQIARAYTLLPPEPGQAADELRFLIRKERGGEVSGYLHRLEAGAEVEVRGPNAEYVLPERVGKVVFLAGGTGIAPALQAAKAVAGEADVHVLWANRRREDCEGGKSDTVSAGASWSEMFAGWWSPFSTPGKEGKATDAAMVARPKGEIVRRLEVLKREGAGRVAVDYFVDDEDAFIRPIDATTLVRASFSPEAKPEGKNIMFVSGPDGFIKLWAGPKDWQNGKEVQGPLGGVLSKLDLRDWEVVKL</sequence>
<evidence type="ECO:0000313" key="11">
    <source>
        <dbReference type="EMBL" id="KAL1588360.1"/>
    </source>
</evidence>
<keyword evidence="7" id="KW-0472">Membrane</keyword>
<dbReference type="Gene3D" id="3.40.50.80">
    <property type="entry name" value="Nucleotide-binding domain of ferredoxin-NADP reductase (FNR) module"/>
    <property type="match status" value="1"/>
</dbReference>
<dbReference type="RefSeq" id="XP_069231465.1">
    <property type="nucleotide sequence ID" value="XM_069371675.1"/>
</dbReference>
<protein>
    <recommendedName>
        <fullName evidence="10">FAD-binding FR-type domain-containing protein</fullName>
    </recommendedName>
</protein>
<dbReference type="Gene3D" id="2.40.30.10">
    <property type="entry name" value="Translation factors"/>
    <property type="match status" value="1"/>
</dbReference>